<gene>
    <name evidence="1" type="ORF">ERX27_05875</name>
</gene>
<organism evidence="1 2">
    <name type="scientific">Macrococcus brunensis</name>
    <dbReference type="NCBI Taxonomy" id="198483"/>
    <lineage>
        <taxon>Bacteria</taxon>
        <taxon>Bacillati</taxon>
        <taxon>Bacillota</taxon>
        <taxon>Bacilli</taxon>
        <taxon>Bacillales</taxon>
        <taxon>Staphylococcaceae</taxon>
        <taxon>Macrococcus</taxon>
    </lineage>
</organism>
<name>A0A4R6BE26_9STAP</name>
<sequence length="335" mass="39920">MDYREALHNLNDIDLKYIYEQLFQEKAAELHQIELIESIRKEVFSPTYLNRILQLMPSDEYSLLMHSIEEEHEFVPVPSERVFFALQSLLMFETKQGMILPFDLRRMIKQLDKQDIEVKRQQLEQDLEFITGVLFLYGYVHRQHVEQLYKRYFNQELSEERLNYLLQLLGIQPVEDMIILPVIRDGFVAQELPAYDAEHYYVPENFAELKLYAGSHHHQHEEALNHLIDFIQIHASEEEEEIRELIDTARFLIIASNNANLTMEELINLFAKDLPEPQFEKFEQLFITALNETRLWIYGGKKLSEVSQENEAQKQAEEEEKEKKVINLDVFRKDI</sequence>
<keyword evidence="2" id="KW-1185">Reference proteome</keyword>
<proteinExistence type="predicted"/>
<protein>
    <submittedName>
        <fullName evidence="1">Uncharacterized protein</fullName>
    </submittedName>
</protein>
<evidence type="ECO:0000313" key="2">
    <source>
        <dbReference type="Proteomes" id="UP000295310"/>
    </source>
</evidence>
<dbReference type="EMBL" id="SCWA01000008">
    <property type="protein sequence ID" value="TDL97988.1"/>
    <property type="molecule type" value="Genomic_DNA"/>
</dbReference>
<reference evidence="1 2" key="1">
    <citation type="submission" date="2019-01" db="EMBL/GenBank/DDBJ databases">
        <title>Draft genome sequences of the type strains of six Macrococcus species.</title>
        <authorList>
            <person name="Mazhar S."/>
            <person name="Altermann E."/>
            <person name="Hill C."/>
            <person name="Mcauliffe O."/>
        </authorList>
    </citation>
    <scope>NUCLEOTIDE SEQUENCE [LARGE SCALE GENOMIC DNA]</scope>
    <source>
        <strain evidence="1 2">CCM4811</strain>
    </source>
</reference>
<dbReference type="Proteomes" id="UP000295310">
    <property type="component" value="Unassembled WGS sequence"/>
</dbReference>
<accession>A0A4R6BE26</accession>
<dbReference type="AlphaFoldDB" id="A0A4R6BE26"/>
<comment type="caution">
    <text evidence="1">The sequence shown here is derived from an EMBL/GenBank/DDBJ whole genome shotgun (WGS) entry which is preliminary data.</text>
</comment>
<evidence type="ECO:0000313" key="1">
    <source>
        <dbReference type="EMBL" id="TDL97988.1"/>
    </source>
</evidence>
<dbReference type="RefSeq" id="WP_133431903.1">
    <property type="nucleotide sequence ID" value="NZ_SCWA01000008.1"/>
</dbReference>
<dbReference type="OrthoDB" id="2416925at2"/>